<dbReference type="GO" id="GO:0006979">
    <property type="term" value="P:response to oxidative stress"/>
    <property type="evidence" value="ECO:0007669"/>
    <property type="project" value="TreeGrafter"/>
</dbReference>
<dbReference type="PANTHER" id="PTHR12910:SF2">
    <property type="entry name" value="NADH DEHYDROGENASE [UBIQUINONE] 1 ALPHA SUBCOMPLEX SUBUNIT 12"/>
    <property type="match status" value="1"/>
</dbReference>
<evidence type="ECO:0000313" key="2">
    <source>
        <dbReference type="EMBL" id="SJM59640.1"/>
    </source>
</evidence>
<protein>
    <submittedName>
        <fullName evidence="2">NADH:ubiquinone oxidoreductase 17.2 kD subunit</fullName>
    </submittedName>
</protein>
<dbReference type="InterPro" id="IPR007763">
    <property type="entry name" value="NDUFA12"/>
</dbReference>
<accession>A0A1R4FUG3</accession>
<reference evidence="2 3" key="1">
    <citation type="submission" date="2017-02" db="EMBL/GenBank/DDBJ databases">
        <authorList>
            <person name="Peterson S.W."/>
        </authorList>
    </citation>
    <scope>NUCLEOTIDE SEQUENCE [LARGE SCALE GENOMIC DNA]</scope>
    <source>
        <strain evidence="2 3">3F5N</strain>
    </source>
</reference>
<evidence type="ECO:0000313" key="3">
    <source>
        <dbReference type="Proteomes" id="UP000195766"/>
    </source>
</evidence>
<organism evidence="2 3">
    <name type="scientific">Brevundimonas diminuta 3F5N</name>
    <dbReference type="NCBI Taxonomy" id="1255603"/>
    <lineage>
        <taxon>Bacteria</taxon>
        <taxon>Pseudomonadati</taxon>
        <taxon>Pseudomonadota</taxon>
        <taxon>Alphaproteobacteria</taxon>
        <taxon>Caulobacterales</taxon>
        <taxon>Caulobacteraceae</taxon>
        <taxon>Brevundimonas</taxon>
    </lineage>
</organism>
<name>A0A1R4FUG3_BREDI</name>
<dbReference type="Pfam" id="PF05071">
    <property type="entry name" value="NDUFA12"/>
    <property type="match status" value="1"/>
</dbReference>
<dbReference type="PANTHER" id="PTHR12910">
    <property type="entry name" value="NADH-UBIQUINONE OXIDOREDUCTASE SUBUNIT B17.2"/>
    <property type="match status" value="1"/>
</dbReference>
<dbReference type="Proteomes" id="UP000195766">
    <property type="component" value="Unassembled WGS sequence"/>
</dbReference>
<proteinExistence type="predicted"/>
<gene>
    <name evidence="2" type="ORF">FM111_07230</name>
</gene>
<evidence type="ECO:0000256" key="1">
    <source>
        <dbReference type="SAM" id="MobiDB-lite"/>
    </source>
</evidence>
<dbReference type="GO" id="GO:0045271">
    <property type="term" value="C:respiratory chain complex I"/>
    <property type="evidence" value="ECO:0007669"/>
    <property type="project" value="InterPro"/>
</dbReference>
<keyword evidence="2" id="KW-0830">Ubiquinone</keyword>
<sequence length="162" mass="18583">MRSMLDVGRRGFYDRPAPPDLPWAVDSSEFDDVLSKIFTWWNGATIGTLFTVGKRGQLVGTDEFGNRYYESRDTVSYDGRKRRWVIYDGYAEATKVPPEWQGWLRYTYDESPAERPLPRQAWEKDHLPNMTGTPMARRPQGSLAALGQRPAATGDYQAWSPE</sequence>
<dbReference type="AlphaFoldDB" id="A0A1R4FUG3"/>
<feature type="region of interest" description="Disordered" evidence="1">
    <location>
        <begin position="117"/>
        <end position="162"/>
    </location>
</feature>
<dbReference type="EMBL" id="FUIE01000037">
    <property type="protein sequence ID" value="SJM59640.1"/>
    <property type="molecule type" value="Genomic_DNA"/>
</dbReference>
<dbReference type="NCBIfam" id="NF006040">
    <property type="entry name" value="PRK08183.1"/>
    <property type="match status" value="1"/>
</dbReference>
<feature type="compositionally biased region" description="Basic and acidic residues" evidence="1">
    <location>
        <begin position="117"/>
        <end position="127"/>
    </location>
</feature>